<name>A0ABW9EIG2_9BURK</name>
<feature type="signal peptide" evidence="1">
    <location>
        <begin position="1"/>
        <end position="23"/>
    </location>
</feature>
<organism evidence="2 3">
    <name type="scientific">Paraburkholderia strydomiana</name>
    <dbReference type="NCBI Taxonomy" id="1245417"/>
    <lineage>
        <taxon>Bacteria</taxon>
        <taxon>Pseudomonadati</taxon>
        <taxon>Pseudomonadota</taxon>
        <taxon>Betaproteobacteria</taxon>
        <taxon>Burkholderiales</taxon>
        <taxon>Burkholderiaceae</taxon>
        <taxon>Paraburkholderia</taxon>
    </lineage>
</organism>
<evidence type="ECO:0000313" key="2">
    <source>
        <dbReference type="EMBL" id="MFM0718847.1"/>
    </source>
</evidence>
<dbReference type="Proteomes" id="UP001629392">
    <property type="component" value="Unassembled WGS sequence"/>
</dbReference>
<proteinExistence type="predicted"/>
<protein>
    <submittedName>
        <fullName evidence="2">Uncharacterized protein</fullName>
    </submittedName>
</protein>
<dbReference type="EMBL" id="JAQQCL010000017">
    <property type="protein sequence ID" value="MFM0718847.1"/>
    <property type="molecule type" value="Genomic_DNA"/>
</dbReference>
<accession>A0ABW9EIG2</accession>
<evidence type="ECO:0000313" key="3">
    <source>
        <dbReference type="Proteomes" id="UP001629392"/>
    </source>
</evidence>
<feature type="chain" id="PRO_5045695861" evidence="1">
    <location>
        <begin position="24"/>
        <end position="174"/>
    </location>
</feature>
<evidence type="ECO:0000256" key="1">
    <source>
        <dbReference type="SAM" id="SignalP"/>
    </source>
</evidence>
<reference evidence="2 3" key="1">
    <citation type="journal article" date="2024" name="Chem. Sci.">
        <title>Discovery of megapolipeptins by genome mining of a Burkholderiales bacteria collection.</title>
        <authorList>
            <person name="Paulo B.S."/>
            <person name="Recchia M.J.J."/>
            <person name="Lee S."/>
            <person name="Fergusson C.H."/>
            <person name="Romanowski S.B."/>
            <person name="Hernandez A."/>
            <person name="Krull N."/>
            <person name="Liu D.Y."/>
            <person name="Cavanagh H."/>
            <person name="Bos A."/>
            <person name="Gray C.A."/>
            <person name="Murphy B.T."/>
            <person name="Linington R.G."/>
            <person name="Eustaquio A.S."/>
        </authorList>
    </citation>
    <scope>NUCLEOTIDE SEQUENCE [LARGE SCALE GENOMIC DNA]</scope>
    <source>
        <strain evidence="2 3">RL17-350-BIC-E</strain>
    </source>
</reference>
<dbReference type="RefSeq" id="WP_408154803.1">
    <property type="nucleotide sequence ID" value="NZ_JAQQCJ010000015.1"/>
</dbReference>
<sequence>MKVKASGVIAGALLAAAPLVSFAVGLPAPFEGRSLLQADGVVKSIDQAKQSLTVLDAQGGEGSFTVTDVRNLAQLRPGSKVHIQMIRNAVIRVTEGADGKGKLAQGTPRDTIQNVTAEVTAVDRSAGVLALRGANGSVFHIQSRAPAAVANLAAGMQVSVTYAPQVNVAVEPAQ</sequence>
<comment type="caution">
    <text evidence="2">The sequence shown here is derived from an EMBL/GenBank/DDBJ whole genome shotgun (WGS) entry which is preliminary data.</text>
</comment>
<keyword evidence="3" id="KW-1185">Reference proteome</keyword>
<gene>
    <name evidence="2" type="ORF">PQQ73_21170</name>
</gene>
<keyword evidence="1" id="KW-0732">Signal</keyword>